<dbReference type="AlphaFoldDB" id="A0A0S7XQR5"/>
<gene>
    <name evidence="1" type="ORF">AMJ44_12305</name>
</gene>
<dbReference type="Proteomes" id="UP000051861">
    <property type="component" value="Unassembled WGS sequence"/>
</dbReference>
<organism evidence="1 2">
    <name type="scientific">candidate division WOR-1 bacterium DG_54_3</name>
    <dbReference type="NCBI Taxonomy" id="1703775"/>
    <lineage>
        <taxon>Bacteria</taxon>
        <taxon>Bacillati</taxon>
        <taxon>Saganbacteria</taxon>
    </lineage>
</organism>
<evidence type="ECO:0000313" key="1">
    <source>
        <dbReference type="EMBL" id="KPJ64676.1"/>
    </source>
</evidence>
<accession>A0A0S7XQR5</accession>
<comment type="caution">
    <text evidence="1">The sequence shown here is derived from an EMBL/GenBank/DDBJ whole genome shotgun (WGS) entry which is preliminary data.</text>
</comment>
<sequence>MRKRLLMILGMVCLFLFLSSVVRAEKLSVPVCGFIAQGHEAEQLEIDPGYGSYIYRTGTENFFLTPVYLPHGSIIKWMKLHFIDNDPSYGLNVLLLRVNKYTGDPHIIYEVWTSGDSSSIRQLTDAAPGNPAYALVNNDVCAYYVGIVFAGGSAGTDRMVYGITINYE</sequence>
<proteinExistence type="predicted"/>
<evidence type="ECO:0000313" key="2">
    <source>
        <dbReference type="Proteomes" id="UP000051861"/>
    </source>
</evidence>
<reference evidence="1 2" key="1">
    <citation type="journal article" date="2015" name="Microbiome">
        <title>Genomic resolution of linkages in carbon, nitrogen, and sulfur cycling among widespread estuary sediment bacteria.</title>
        <authorList>
            <person name="Baker B.J."/>
            <person name="Lazar C.S."/>
            <person name="Teske A.P."/>
            <person name="Dick G.J."/>
        </authorList>
    </citation>
    <scope>NUCLEOTIDE SEQUENCE [LARGE SCALE GENOMIC DNA]</scope>
    <source>
        <strain evidence="1">DG_54_3</strain>
    </source>
</reference>
<name>A0A0S7XQR5_UNCSA</name>
<dbReference type="EMBL" id="LIZX01000168">
    <property type="protein sequence ID" value="KPJ64676.1"/>
    <property type="molecule type" value="Genomic_DNA"/>
</dbReference>
<protein>
    <submittedName>
        <fullName evidence="1">Uncharacterized protein</fullName>
    </submittedName>
</protein>